<gene>
    <name evidence="3" type="ORF">KHLLAP_LOCUS1479</name>
</gene>
<evidence type="ECO:0000313" key="4">
    <source>
        <dbReference type="Proteomes" id="UP001295740"/>
    </source>
</evidence>
<keyword evidence="4" id="KW-1185">Reference proteome</keyword>
<organism evidence="3 4">
    <name type="scientific">Anthostomella pinea</name>
    <dbReference type="NCBI Taxonomy" id="933095"/>
    <lineage>
        <taxon>Eukaryota</taxon>
        <taxon>Fungi</taxon>
        <taxon>Dikarya</taxon>
        <taxon>Ascomycota</taxon>
        <taxon>Pezizomycotina</taxon>
        <taxon>Sordariomycetes</taxon>
        <taxon>Xylariomycetidae</taxon>
        <taxon>Xylariales</taxon>
        <taxon>Xylariaceae</taxon>
        <taxon>Anthostomella</taxon>
    </lineage>
</organism>
<dbReference type="InterPro" id="IPR036812">
    <property type="entry name" value="NAD(P)_OxRdtase_dom_sf"/>
</dbReference>
<keyword evidence="1" id="KW-0560">Oxidoreductase</keyword>
<dbReference type="GO" id="GO:0016491">
    <property type="term" value="F:oxidoreductase activity"/>
    <property type="evidence" value="ECO:0007669"/>
    <property type="project" value="UniProtKB-KW"/>
</dbReference>
<comment type="caution">
    <text evidence="3">The sequence shown here is derived from an EMBL/GenBank/DDBJ whole genome shotgun (WGS) entry which is preliminary data.</text>
</comment>
<dbReference type="GO" id="GO:0005737">
    <property type="term" value="C:cytoplasm"/>
    <property type="evidence" value="ECO:0007669"/>
    <property type="project" value="TreeGrafter"/>
</dbReference>
<reference evidence="3" key="1">
    <citation type="submission" date="2023-10" db="EMBL/GenBank/DDBJ databases">
        <authorList>
            <person name="Hackl T."/>
        </authorList>
    </citation>
    <scope>NUCLEOTIDE SEQUENCE</scope>
</reference>
<protein>
    <submittedName>
        <fullName evidence="3">Uu.00g038640.m01.CDS01</fullName>
    </submittedName>
</protein>
<evidence type="ECO:0000313" key="3">
    <source>
        <dbReference type="EMBL" id="CAJ2501011.1"/>
    </source>
</evidence>
<proteinExistence type="predicted"/>
<dbReference type="Pfam" id="PF00248">
    <property type="entry name" value="Aldo_ket_red"/>
    <property type="match status" value="1"/>
</dbReference>
<dbReference type="PANTHER" id="PTHR43625:SF40">
    <property type="entry name" value="ALDO-KETO REDUCTASE YAKC [NADP(+)]"/>
    <property type="match status" value="1"/>
</dbReference>
<dbReference type="EMBL" id="CAUWAG010000003">
    <property type="protein sequence ID" value="CAJ2501011.1"/>
    <property type="molecule type" value="Genomic_DNA"/>
</dbReference>
<dbReference type="Gene3D" id="3.20.20.100">
    <property type="entry name" value="NADP-dependent oxidoreductase domain"/>
    <property type="match status" value="1"/>
</dbReference>
<sequence>MSPIPTRQLGKNGPMVPRIGYGTMGLSLGYGKPVPDEQSLEVLDHAHKIGAAFWDTSDFYGDSEEVLGKWFTRSGKRSDIFLATKFGAVRLGGGNFGFRGDAVYVSEACEQSLKRLGVEHIDLWYPHRLDGSTPVELIVAEMVKMKEYALNHPVPIMARSHLRANPSYFAKRQGKIRHLGLCEVSAATLRRAHAVHPIAAVQVEYSPFSTEIEDGLLQACRELGVAVVAYSPLSRGLLSGQIKSRDGFGEDDIRRFYPRFNEENFPKNMALVAELGRIAEVKGCTVGQLTLAWLLGQGDDIFPIPGTKNIKYLEENSSAADVELTPDEVARIRSLLNNASFGARYAPEHSFALFSDTPLLEDHAAGKGSEVKAGISGRVV</sequence>
<dbReference type="PANTHER" id="PTHR43625">
    <property type="entry name" value="AFLATOXIN B1 ALDEHYDE REDUCTASE"/>
    <property type="match status" value="1"/>
</dbReference>
<dbReference type="AlphaFoldDB" id="A0AAI8VAW3"/>
<evidence type="ECO:0000259" key="2">
    <source>
        <dbReference type="Pfam" id="PF00248"/>
    </source>
</evidence>
<dbReference type="InterPro" id="IPR050791">
    <property type="entry name" value="Aldo-Keto_reductase"/>
</dbReference>
<name>A0AAI8VAW3_9PEZI</name>
<dbReference type="InterPro" id="IPR023210">
    <property type="entry name" value="NADP_OxRdtase_dom"/>
</dbReference>
<accession>A0AAI8VAW3</accession>
<dbReference type="Proteomes" id="UP001295740">
    <property type="component" value="Unassembled WGS sequence"/>
</dbReference>
<feature type="domain" description="NADP-dependent oxidoreductase" evidence="2">
    <location>
        <begin position="18"/>
        <end position="336"/>
    </location>
</feature>
<evidence type="ECO:0000256" key="1">
    <source>
        <dbReference type="ARBA" id="ARBA00023002"/>
    </source>
</evidence>
<dbReference type="SUPFAM" id="SSF51430">
    <property type="entry name" value="NAD(P)-linked oxidoreductase"/>
    <property type="match status" value="1"/>
</dbReference>